<keyword evidence="2" id="KW-0678">Repressor</keyword>
<dbReference type="GO" id="GO:0090071">
    <property type="term" value="P:negative regulation of ribosome biogenesis"/>
    <property type="evidence" value="ECO:0007669"/>
    <property type="project" value="UniProtKB-UniRule"/>
</dbReference>
<dbReference type="Proteomes" id="UP000018700">
    <property type="component" value="Chromosome"/>
</dbReference>
<keyword evidence="2" id="KW-0963">Cytoplasm</keyword>
<dbReference type="HAMAP" id="MF_01477">
    <property type="entry name" value="Iojap_RsfS"/>
    <property type="match status" value="1"/>
</dbReference>
<dbReference type="OrthoDB" id="9793681at2"/>
<evidence type="ECO:0000256" key="2">
    <source>
        <dbReference type="HAMAP-Rule" id="MF_01477"/>
    </source>
</evidence>
<dbReference type="NCBIfam" id="TIGR00090">
    <property type="entry name" value="rsfS_iojap_ybeB"/>
    <property type="match status" value="1"/>
</dbReference>
<sequence length="103" mass="11734">MVLELLEEDKADCLMIIDLVSKSPIGDYMIIANGRSSRHVLSMADRIRSMLKSNGINKVSVEGDCQGNWVILDTGDIIVHLFRPEVRKFYKLDQLWSDEQATH</sequence>
<dbReference type="EMBL" id="CP006745">
    <property type="protein sequence ID" value="AHC73620.1"/>
    <property type="molecule type" value="Genomic_DNA"/>
</dbReference>
<dbReference type="Gene3D" id="3.30.460.10">
    <property type="entry name" value="Beta Polymerase, domain 2"/>
    <property type="match status" value="1"/>
</dbReference>
<organism evidence="3 4">
    <name type="scientific">Candidatus Endolissoclinum faulkneri L5</name>
    <dbReference type="NCBI Taxonomy" id="1401328"/>
    <lineage>
        <taxon>Bacteria</taxon>
        <taxon>Pseudomonadati</taxon>
        <taxon>Pseudomonadota</taxon>
        <taxon>Alphaproteobacteria</taxon>
        <taxon>Rhodospirillales</taxon>
        <taxon>Rhodospirillaceae</taxon>
        <taxon>Candidatus Endolissoclinum</taxon>
    </lineage>
</organism>
<dbReference type="STRING" id="1401328.P856_399"/>
<dbReference type="Pfam" id="PF02410">
    <property type="entry name" value="RsfS"/>
    <property type="match status" value="1"/>
</dbReference>
<dbReference type="PANTHER" id="PTHR21043">
    <property type="entry name" value="IOJAP SUPERFAMILY ORTHOLOG"/>
    <property type="match status" value="1"/>
</dbReference>
<evidence type="ECO:0000313" key="4">
    <source>
        <dbReference type="Proteomes" id="UP000018700"/>
    </source>
</evidence>
<dbReference type="KEGG" id="efk:P856_399"/>
<name>V9TWB7_9PROT</name>
<dbReference type="GO" id="GO:0017148">
    <property type="term" value="P:negative regulation of translation"/>
    <property type="evidence" value="ECO:0007669"/>
    <property type="project" value="UniProtKB-UniRule"/>
</dbReference>
<comment type="similarity">
    <text evidence="1 2">Belongs to the Iojap/RsfS family.</text>
</comment>
<dbReference type="InterPro" id="IPR043519">
    <property type="entry name" value="NT_sf"/>
</dbReference>
<dbReference type="HOGENOM" id="CLU_092688_6_1_5"/>
<dbReference type="eggNOG" id="COG0799">
    <property type="taxonomic scope" value="Bacteria"/>
</dbReference>
<accession>V9TWB7</accession>
<keyword evidence="2" id="KW-0810">Translation regulation</keyword>
<keyword evidence="4" id="KW-1185">Reference proteome</keyword>
<comment type="function">
    <text evidence="2">Functions as a ribosomal silencing factor. Interacts with ribosomal protein uL14 (rplN), blocking formation of intersubunit bridge B8. Prevents association of the 30S and 50S ribosomal subunits and the formation of functional ribosomes, thus repressing translation.</text>
</comment>
<comment type="subcellular location">
    <subcellularLocation>
        <location evidence="2">Cytoplasm</location>
    </subcellularLocation>
</comment>
<dbReference type="GO" id="GO:0042256">
    <property type="term" value="P:cytosolic ribosome assembly"/>
    <property type="evidence" value="ECO:0007669"/>
    <property type="project" value="UniProtKB-UniRule"/>
</dbReference>
<dbReference type="GO" id="GO:0005737">
    <property type="term" value="C:cytoplasm"/>
    <property type="evidence" value="ECO:0007669"/>
    <property type="project" value="UniProtKB-SubCell"/>
</dbReference>
<dbReference type="AlphaFoldDB" id="V9TWB7"/>
<dbReference type="GO" id="GO:0043023">
    <property type="term" value="F:ribosomal large subunit binding"/>
    <property type="evidence" value="ECO:0007669"/>
    <property type="project" value="TreeGrafter"/>
</dbReference>
<dbReference type="SUPFAM" id="SSF81301">
    <property type="entry name" value="Nucleotidyltransferase"/>
    <property type="match status" value="1"/>
</dbReference>
<comment type="subunit">
    <text evidence="2">Interacts with ribosomal protein uL14 (rplN).</text>
</comment>
<dbReference type="InterPro" id="IPR004394">
    <property type="entry name" value="Iojap/RsfS/C7orf30"/>
</dbReference>
<evidence type="ECO:0000313" key="3">
    <source>
        <dbReference type="EMBL" id="AHC73620.1"/>
    </source>
</evidence>
<dbReference type="PATRIC" id="fig|1401328.3.peg.390"/>
<dbReference type="PANTHER" id="PTHR21043:SF0">
    <property type="entry name" value="MITOCHONDRIAL ASSEMBLY OF RIBOSOMAL LARGE SUBUNIT PROTEIN 1"/>
    <property type="match status" value="1"/>
</dbReference>
<proteinExistence type="inferred from homology"/>
<dbReference type="RefSeq" id="WP_025300500.1">
    <property type="nucleotide sequence ID" value="NZ_CP006745.1"/>
</dbReference>
<gene>
    <name evidence="2" type="primary">rsfS</name>
    <name evidence="3" type="ORF">P856_399</name>
</gene>
<protein>
    <recommendedName>
        <fullName evidence="2">Ribosomal silencing factor RsfS</fullName>
    </recommendedName>
</protein>
<reference evidence="3 4" key="1">
    <citation type="journal article" date="2013" name="PLoS ONE">
        <title>Bacterial endosymbiosis in a chordate host: long-term co-evolution and conservation of secondary metabolism.</title>
        <authorList>
            <person name="Kwan J.C."/>
            <person name="Schmidt E.W."/>
        </authorList>
    </citation>
    <scope>NUCLEOTIDE SEQUENCE [LARGE SCALE GENOMIC DNA]</scope>
    <source>
        <strain evidence="4">faulkneri L5</strain>
    </source>
</reference>
<evidence type="ECO:0000256" key="1">
    <source>
        <dbReference type="ARBA" id="ARBA00010574"/>
    </source>
</evidence>